<dbReference type="EMBL" id="JARK01001369">
    <property type="protein sequence ID" value="EYC16441.1"/>
    <property type="molecule type" value="Genomic_DNA"/>
</dbReference>
<dbReference type="Proteomes" id="UP000024635">
    <property type="component" value="Unassembled WGS sequence"/>
</dbReference>
<reference evidence="2" key="1">
    <citation type="journal article" date="2015" name="Nat. Genet.">
        <title>The genome and transcriptome of the zoonotic hookworm Ancylostoma ceylanicum identify infection-specific gene families.</title>
        <authorList>
            <person name="Schwarz E.M."/>
            <person name="Hu Y."/>
            <person name="Antoshechkin I."/>
            <person name="Miller M.M."/>
            <person name="Sternberg P.W."/>
            <person name="Aroian R.V."/>
        </authorList>
    </citation>
    <scope>NUCLEOTIDE SEQUENCE</scope>
    <source>
        <strain evidence="2">HY135</strain>
    </source>
</reference>
<dbReference type="AlphaFoldDB" id="A0A016UNE9"/>
<gene>
    <name evidence="1" type="primary">Acey_s0033.g2664</name>
    <name evidence="1" type="ORF">Y032_0033g2664</name>
</gene>
<keyword evidence="2" id="KW-1185">Reference proteome</keyword>
<protein>
    <submittedName>
        <fullName evidence="1">Uncharacterized protein</fullName>
    </submittedName>
</protein>
<sequence>MVNELTVGIGGSTDCFRKRLHWNRTREDRRNPVNPGGILIELTACVTDHEDFLLYDDNRMIFMASRKLWECMFNHMRLKTILVGFVFGKPSTASGLGFRN</sequence>
<organism evidence="1 2">
    <name type="scientific">Ancylostoma ceylanicum</name>
    <dbReference type="NCBI Taxonomy" id="53326"/>
    <lineage>
        <taxon>Eukaryota</taxon>
        <taxon>Metazoa</taxon>
        <taxon>Ecdysozoa</taxon>
        <taxon>Nematoda</taxon>
        <taxon>Chromadorea</taxon>
        <taxon>Rhabditida</taxon>
        <taxon>Rhabditina</taxon>
        <taxon>Rhabditomorpha</taxon>
        <taxon>Strongyloidea</taxon>
        <taxon>Ancylostomatidae</taxon>
        <taxon>Ancylostomatinae</taxon>
        <taxon>Ancylostoma</taxon>
    </lineage>
</organism>
<proteinExistence type="predicted"/>
<comment type="caution">
    <text evidence="1">The sequence shown here is derived from an EMBL/GenBank/DDBJ whole genome shotgun (WGS) entry which is preliminary data.</text>
</comment>
<accession>A0A016UNE9</accession>
<evidence type="ECO:0000313" key="2">
    <source>
        <dbReference type="Proteomes" id="UP000024635"/>
    </source>
</evidence>
<evidence type="ECO:0000313" key="1">
    <source>
        <dbReference type="EMBL" id="EYC16441.1"/>
    </source>
</evidence>
<name>A0A016UNE9_9BILA</name>